<dbReference type="InterPro" id="IPR002882">
    <property type="entry name" value="CofD"/>
</dbReference>
<dbReference type="NCBIfam" id="TIGR01826">
    <property type="entry name" value="CofD_related"/>
    <property type="match status" value="1"/>
</dbReference>
<dbReference type="Pfam" id="PF01933">
    <property type="entry name" value="CofD"/>
    <property type="match status" value="1"/>
</dbReference>
<evidence type="ECO:0000256" key="1">
    <source>
        <dbReference type="ARBA" id="ARBA00022490"/>
    </source>
</evidence>
<dbReference type="InterPro" id="IPR010119">
    <property type="entry name" value="Gluconeogen_factor"/>
</dbReference>
<dbReference type="HAMAP" id="MF_00973">
    <property type="entry name" value="Gluconeogen_factor"/>
    <property type="match status" value="1"/>
</dbReference>
<dbReference type="AlphaFoldDB" id="A0A455VIT7"/>
<comment type="function">
    <text evidence="2">Required for morphogenesis under gluconeogenic growth conditions.</text>
</comment>
<dbReference type="Gene3D" id="3.40.50.10680">
    <property type="entry name" value="CofD-like domains"/>
    <property type="match status" value="1"/>
</dbReference>
<dbReference type="GO" id="GO:0005737">
    <property type="term" value="C:cytoplasm"/>
    <property type="evidence" value="ECO:0007669"/>
    <property type="project" value="UniProtKB-SubCell"/>
</dbReference>
<proteinExistence type="inferred from homology"/>
<organism evidence="3 4">
    <name type="scientific">Serratia symbiotica</name>
    <dbReference type="NCBI Taxonomy" id="138074"/>
    <lineage>
        <taxon>Bacteria</taxon>
        <taxon>Pseudomonadati</taxon>
        <taxon>Pseudomonadota</taxon>
        <taxon>Gammaproteobacteria</taxon>
        <taxon>Enterobacterales</taxon>
        <taxon>Yersiniaceae</taxon>
        <taxon>Serratia</taxon>
    </lineage>
</organism>
<dbReference type="Proteomes" id="UP000324392">
    <property type="component" value="Chromosome"/>
</dbReference>
<dbReference type="InterPro" id="IPR038136">
    <property type="entry name" value="CofD-like_dom_sf"/>
</dbReference>
<name>A0A455VIT7_9GAMM</name>
<dbReference type="GO" id="GO:0043743">
    <property type="term" value="F:LPPG:FO 2-phospho-L-lactate transferase activity"/>
    <property type="evidence" value="ECO:0007669"/>
    <property type="project" value="InterPro"/>
</dbReference>
<evidence type="ECO:0000256" key="2">
    <source>
        <dbReference type="HAMAP-Rule" id="MF_00973"/>
    </source>
</evidence>
<gene>
    <name evidence="3" type="primary">ybhK</name>
    <name evidence="3" type="ORF">SSYIS1_28800</name>
</gene>
<dbReference type="SUPFAM" id="SSF142338">
    <property type="entry name" value="CofD-like"/>
    <property type="match status" value="1"/>
</dbReference>
<dbReference type="PANTHER" id="PTHR30135:SF3">
    <property type="entry name" value="GLUCONEOGENESIS FACTOR-RELATED"/>
    <property type="match status" value="1"/>
</dbReference>
<reference evidence="3 4" key="1">
    <citation type="submission" date="2019-03" db="EMBL/GenBank/DDBJ databases">
        <title>The genome sequence of Candidatus Serratia symbiotica strain IS.</title>
        <authorList>
            <person name="Nikoh N."/>
            <person name="Koga R."/>
            <person name="Oshima K."/>
            <person name="Hattori M."/>
            <person name="Fukatsu T."/>
        </authorList>
    </citation>
    <scope>NUCLEOTIDE SEQUENCE [LARGE SCALE GENOMIC DNA]</scope>
    <source>
        <strain evidence="3 4">IS</strain>
    </source>
</reference>
<dbReference type="CDD" id="cd07187">
    <property type="entry name" value="YvcK_like"/>
    <property type="match status" value="1"/>
</dbReference>
<evidence type="ECO:0000313" key="3">
    <source>
        <dbReference type="EMBL" id="BBI92932.1"/>
    </source>
</evidence>
<sequence>MQNRTLADLDRVVALGGGHGLGRLMSALSSLGSRLTGIVTTTDNGGSTGRIRRSEGGIAWGDTRNCLNQLIAEPSVASAMFEYRFSGNGELSGHNLGNLMLKALDHLSVRPLEAINLVRSLLKVDATLIPMSEQPVDLVAYDHEGNHVYGEVNVDQLINMPRELMLSAQVTATREALEVIAQADVILIGPGSFLTSLMPLLLLDDLTQALRRSSANMIYIDNLGRELSVAAASLPLKDKLVLMEEKIGRQMIDALIVGPGVDTRQIRERVVIQQPLEASDIPHRHDRQLLRQALDQALVGLARPRLMCRRAHAARGCR</sequence>
<keyword evidence="1 2" id="KW-0963">Cytoplasm</keyword>
<comment type="similarity">
    <text evidence="2">Belongs to the gluconeogenesis factor family.</text>
</comment>
<dbReference type="EMBL" id="AP019531">
    <property type="protein sequence ID" value="BBI92932.1"/>
    <property type="molecule type" value="Genomic_DNA"/>
</dbReference>
<comment type="subcellular location">
    <subcellularLocation>
        <location evidence="2">Cytoplasm</location>
    </subcellularLocation>
</comment>
<dbReference type="PANTHER" id="PTHR30135">
    <property type="entry name" value="UNCHARACTERIZED PROTEIN YVCK-RELATED"/>
    <property type="match status" value="1"/>
</dbReference>
<dbReference type="GO" id="GO:0008360">
    <property type="term" value="P:regulation of cell shape"/>
    <property type="evidence" value="ECO:0007669"/>
    <property type="project" value="UniProtKB-UniRule"/>
</dbReference>
<protein>
    <recommendedName>
        <fullName evidence="2">Putative gluconeogenesis factor</fullName>
    </recommendedName>
</protein>
<accession>A0A455VIT7</accession>
<dbReference type="RefSeq" id="WP_006708076.1">
    <property type="nucleotide sequence ID" value="NZ_AP019531.1"/>
</dbReference>
<evidence type="ECO:0000313" key="4">
    <source>
        <dbReference type="Proteomes" id="UP000324392"/>
    </source>
</evidence>